<keyword evidence="1" id="KW-0732">Signal</keyword>
<name>A0A1H0AKB2_9FIRM</name>
<dbReference type="InterPro" id="IPR028102">
    <property type="entry name" value="DUF4652"/>
</dbReference>
<dbReference type="EMBL" id="FNID01000016">
    <property type="protein sequence ID" value="SDN33978.1"/>
    <property type="molecule type" value="Genomic_DNA"/>
</dbReference>
<dbReference type="RefSeq" id="WP_162840364.1">
    <property type="nucleotide sequence ID" value="NZ_FNID01000016.1"/>
</dbReference>
<dbReference type="STRING" id="258515.SAMN05192585_11657"/>
<evidence type="ECO:0000313" key="3">
    <source>
        <dbReference type="Proteomes" id="UP000199182"/>
    </source>
</evidence>
<dbReference type="SUPFAM" id="SSF82171">
    <property type="entry name" value="DPP6 N-terminal domain-like"/>
    <property type="match status" value="1"/>
</dbReference>
<feature type="signal peptide" evidence="1">
    <location>
        <begin position="1"/>
        <end position="26"/>
    </location>
</feature>
<keyword evidence="3" id="KW-1185">Reference proteome</keyword>
<dbReference type="PROSITE" id="PS51257">
    <property type="entry name" value="PROKAR_LIPOPROTEIN"/>
    <property type="match status" value="1"/>
</dbReference>
<dbReference type="Proteomes" id="UP000199182">
    <property type="component" value="Unassembled WGS sequence"/>
</dbReference>
<protein>
    <recommendedName>
        <fullName evidence="4">WD40-like Beta Propeller Repeat</fullName>
    </recommendedName>
</protein>
<evidence type="ECO:0000313" key="2">
    <source>
        <dbReference type="EMBL" id="SDN33978.1"/>
    </source>
</evidence>
<proteinExistence type="predicted"/>
<dbReference type="Pfam" id="PF15525">
    <property type="entry name" value="DUF4652"/>
    <property type="match status" value="1"/>
</dbReference>
<dbReference type="Gene3D" id="2.40.128.660">
    <property type="entry name" value="Uncharacterised protein PF15525, DUF4652"/>
    <property type="match status" value="1"/>
</dbReference>
<evidence type="ECO:0000256" key="1">
    <source>
        <dbReference type="SAM" id="SignalP"/>
    </source>
</evidence>
<dbReference type="AlphaFoldDB" id="A0A1H0AKB2"/>
<reference evidence="2 3" key="1">
    <citation type="submission" date="2016-10" db="EMBL/GenBank/DDBJ databases">
        <authorList>
            <person name="de Groot N.N."/>
        </authorList>
    </citation>
    <scope>NUCLEOTIDE SEQUENCE [LARGE SCALE GENOMIC DNA]</scope>
    <source>
        <strain evidence="2 3">CGMCC 1.5012</strain>
    </source>
</reference>
<accession>A0A1H0AKB2</accession>
<gene>
    <name evidence="2" type="ORF">SAMN05192585_11657</name>
</gene>
<evidence type="ECO:0008006" key="4">
    <source>
        <dbReference type="Google" id="ProtNLM"/>
    </source>
</evidence>
<feature type="chain" id="PRO_5011432980" description="WD40-like Beta Propeller Repeat" evidence="1">
    <location>
        <begin position="27"/>
        <end position="363"/>
    </location>
</feature>
<organism evidence="2 3">
    <name type="scientific">Acetanaerobacterium elongatum</name>
    <dbReference type="NCBI Taxonomy" id="258515"/>
    <lineage>
        <taxon>Bacteria</taxon>
        <taxon>Bacillati</taxon>
        <taxon>Bacillota</taxon>
        <taxon>Clostridia</taxon>
        <taxon>Eubacteriales</taxon>
        <taxon>Oscillospiraceae</taxon>
        <taxon>Acetanaerobacterium</taxon>
    </lineage>
</organism>
<sequence>MCKHIKKAAALSVTLAVLLSGCGANGAAPLKEAASSSSSQDISSETPASSRAVDEWMLSATARNAAFQPYMSIQEYDVLFGTSGMMPSSPVVSPNGKKLAYIYPNEFEEPCDLFLYDLVSKKAEKILPQQKLPQSSGFKQVAWADDGSLLLIIGYRYGTVTPGGSVYLLKLAEAPALRLLYEPQKDTEQVLSASLSGSTLTMKMAVFDKNMEKYTEEQRTAEVNPQSASVSEAPESSPAVDSDILATLFNFPSKELLAVYTALDTFEYDQSGESLLLVPNQTGTRVIIETLEYDSVKNDFVPVKTVYDKTSKDGYALWLKAVRPEGGIQLRITLKHGKAMAQYDVTYNGKDGNEGEEVIKKAS</sequence>